<dbReference type="Pfam" id="PF02874">
    <property type="entry name" value="ATP-synt_ab_N"/>
    <property type="match status" value="1"/>
</dbReference>
<feature type="non-terminal residue" evidence="4">
    <location>
        <position position="116"/>
    </location>
</feature>
<dbReference type="Proteomes" id="UP000823635">
    <property type="component" value="Unassembled WGS sequence"/>
</dbReference>
<reference evidence="4" key="2">
    <citation type="journal article" date="2021" name="PeerJ">
        <title>Extensive microbial diversity within the chicken gut microbiome revealed by metagenomics and culture.</title>
        <authorList>
            <person name="Gilroy R."/>
            <person name="Ravi A."/>
            <person name="Getino M."/>
            <person name="Pursley I."/>
            <person name="Horton D.L."/>
            <person name="Alikhan N.F."/>
            <person name="Baker D."/>
            <person name="Gharbi K."/>
            <person name="Hall N."/>
            <person name="Watson M."/>
            <person name="Adriaenssens E.M."/>
            <person name="Foster-Nyarko E."/>
            <person name="Jarju S."/>
            <person name="Secka A."/>
            <person name="Antonio M."/>
            <person name="Oren A."/>
            <person name="Chaudhuri R.R."/>
            <person name="La Ragione R."/>
            <person name="Hildebrand F."/>
            <person name="Pallen M.J."/>
        </authorList>
    </citation>
    <scope>NUCLEOTIDE SEQUENCE</scope>
    <source>
        <strain evidence="4">15467</strain>
    </source>
</reference>
<dbReference type="PANTHER" id="PTHR43389">
    <property type="entry name" value="V-TYPE PROTON ATPASE SUBUNIT B"/>
    <property type="match status" value="1"/>
</dbReference>
<dbReference type="PANTHER" id="PTHR43389:SF4">
    <property type="entry name" value="V-TYPE PROTON ATPASE SUBUNIT B"/>
    <property type="match status" value="1"/>
</dbReference>
<comment type="caution">
    <text evidence="4">The sequence shown here is derived from an EMBL/GenBank/DDBJ whole genome shotgun (WGS) entry which is preliminary data.</text>
</comment>
<organism evidence="4 5">
    <name type="scientific">Candidatus Egerieousia excrementavium</name>
    <dbReference type="NCBI Taxonomy" id="2840778"/>
    <lineage>
        <taxon>Bacteria</taxon>
        <taxon>Pseudomonadati</taxon>
        <taxon>Bacteroidota</taxon>
        <taxon>Bacteroidia</taxon>
        <taxon>Bacteroidales</taxon>
        <taxon>Candidatus Egerieousia</taxon>
    </lineage>
</organism>
<proteinExistence type="predicted"/>
<dbReference type="AlphaFoldDB" id="A0A9D9DP78"/>
<dbReference type="GO" id="GO:1902600">
    <property type="term" value="P:proton transmembrane transport"/>
    <property type="evidence" value="ECO:0007669"/>
    <property type="project" value="InterPro"/>
</dbReference>
<gene>
    <name evidence="4" type="ORF">IAC68_01975</name>
</gene>
<feature type="domain" description="ATPase F1/V1/A1 complex alpha/beta subunit N-terminal" evidence="3">
    <location>
        <begin position="37"/>
        <end position="72"/>
    </location>
</feature>
<evidence type="ECO:0000256" key="2">
    <source>
        <dbReference type="ARBA" id="ARBA00023065"/>
    </source>
</evidence>
<reference evidence="4" key="1">
    <citation type="submission" date="2020-10" db="EMBL/GenBank/DDBJ databases">
        <authorList>
            <person name="Gilroy R."/>
        </authorList>
    </citation>
    <scope>NUCLEOTIDE SEQUENCE</scope>
    <source>
        <strain evidence="4">15467</strain>
    </source>
</reference>
<dbReference type="InterPro" id="IPR022879">
    <property type="entry name" value="V-ATPase_su_B/beta"/>
</dbReference>
<evidence type="ECO:0000313" key="4">
    <source>
        <dbReference type="EMBL" id="MBO8428684.1"/>
    </source>
</evidence>
<sequence>MTTKAFQRIYTKLEAITKATVSLKAQGVSNDELATVAGRLSQVVKIKGESVTLQVFAGTEGIPTDAEVLFFGEPPALNVGDELAGRFFNAYGEPIDNGPAIEGERRYIGGPSVNPY</sequence>
<accession>A0A9D9DP78</accession>
<dbReference type="GO" id="GO:0046034">
    <property type="term" value="P:ATP metabolic process"/>
    <property type="evidence" value="ECO:0007669"/>
    <property type="project" value="InterPro"/>
</dbReference>
<evidence type="ECO:0000313" key="5">
    <source>
        <dbReference type="Proteomes" id="UP000823635"/>
    </source>
</evidence>
<protein>
    <submittedName>
        <fullName evidence="4">V-type ATP synthase subunit B</fullName>
    </submittedName>
</protein>
<evidence type="ECO:0000259" key="3">
    <source>
        <dbReference type="Pfam" id="PF02874"/>
    </source>
</evidence>
<dbReference type="InterPro" id="IPR004100">
    <property type="entry name" value="ATPase_F1/V1/A1_a/bsu_N"/>
</dbReference>
<keyword evidence="2" id="KW-0406">Ion transport</keyword>
<dbReference type="Gene3D" id="3.40.50.12240">
    <property type="match status" value="1"/>
</dbReference>
<name>A0A9D9DP78_9BACT</name>
<keyword evidence="1" id="KW-0813">Transport</keyword>
<evidence type="ECO:0000256" key="1">
    <source>
        <dbReference type="ARBA" id="ARBA00022448"/>
    </source>
</evidence>
<dbReference type="EMBL" id="JADINB010000044">
    <property type="protein sequence ID" value="MBO8428684.1"/>
    <property type="molecule type" value="Genomic_DNA"/>
</dbReference>